<accession>A0A1H0LN53</accession>
<evidence type="ECO:0000256" key="6">
    <source>
        <dbReference type="ARBA" id="ARBA00022729"/>
    </source>
</evidence>
<dbReference type="STRING" id="1052260.SAMN05660199_02365"/>
<dbReference type="Gene3D" id="3.40.190.10">
    <property type="entry name" value="Periplasmic binding protein-like II"/>
    <property type="match status" value="1"/>
</dbReference>
<dbReference type="Gene3D" id="3.10.105.10">
    <property type="entry name" value="Dipeptide-binding Protein, Domain 3"/>
    <property type="match status" value="1"/>
</dbReference>
<feature type="signal peptide" evidence="8">
    <location>
        <begin position="1"/>
        <end position="23"/>
    </location>
</feature>
<comment type="function">
    <text evidence="1">Part of the ABC transporter complex GsiABCD involved in glutathione import. Binds glutathione.</text>
</comment>
<evidence type="ECO:0000313" key="11">
    <source>
        <dbReference type="Proteomes" id="UP000199088"/>
    </source>
</evidence>
<comment type="subcellular location">
    <subcellularLocation>
        <location evidence="2">Periplasm</location>
    </subcellularLocation>
</comment>
<evidence type="ECO:0000259" key="9">
    <source>
        <dbReference type="Pfam" id="PF00496"/>
    </source>
</evidence>
<evidence type="ECO:0000256" key="8">
    <source>
        <dbReference type="SAM" id="SignalP"/>
    </source>
</evidence>
<feature type="domain" description="Solute-binding protein family 5" evidence="9">
    <location>
        <begin position="85"/>
        <end position="402"/>
    </location>
</feature>
<dbReference type="RefSeq" id="WP_091245132.1">
    <property type="nucleotide sequence ID" value="NZ_FNIR01000007.1"/>
</dbReference>
<dbReference type="InterPro" id="IPR000914">
    <property type="entry name" value="SBP_5_dom"/>
</dbReference>
<sequence>MHLPRTVRSLRAVVATGGVVALAAGLAACGSSSSGGGGGDAAGESITIATTGPVPSFWNPWDPGSATSTFLDPVYDTLIHYSDGELQPWLATSWEFTDPNTLELKLRDDVTFTDGSTFDADAVQANLQYAIDAGANQQDQTFLANISGMTVVDDTTIDIALTQPNPALPYDFSQLSGYMASPEALATEDGLQQEPVGSGPYLLDTDATRPGVTVVYKRNPDYWAADQDLFPFDTVTYSIIGDPTAAKNAATSGQVDALTVQPGTDITGFEQVTSESGDQAGITGAWVDMTGTVTPALGDERVRQALNYAVNTQQLGEVAYQDTAIPVAGVPITPDSAAYSSQLGDLYSFDPDKAKQLLAEAGYADGFDMTMIAVPQAEQFAQAIAGQLADVGVRVSVEVHGADLVQTVQSGAKSSGLVLQRLTGDAGQDLQNAFDPNAFFNVHHGEATDVTSLLTQAAQATDESARNALYQQAAVAGAEQSWYIATLVLQTVTAYDPSVVTVTPPDRGAIHLYDYQLPS</sequence>
<dbReference type="EMBL" id="FNIR01000007">
    <property type="protein sequence ID" value="SDO69652.1"/>
    <property type="molecule type" value="Genomic_DNA"/>
</dbReference>
<dbReference type="GO" id="GO:1904680">
    <property type="term" value="F:peptide transmembrane transporter activity"/>
    <property type="evidence" value="ECO:0007669"/>
    <property type="project" value="TreeGrafter"/>
</dbReference>
<dbReference type="SUPFAM" id="SSF53850">
    <property type="entry name" value="Periplasmic binding protein-like II"/>
    <property type="match status" value="1"/>
</dbReference>
<keyword evidence="11" id="KW-1185">Reference proteome</keyword>
<dbReference type="PANTHER" id="PTHR30290:SF32">
    <property type="entry name" value="GLUTATHIONE-BINDING PROTEIN GSIB"/>
    <property type="match status" value="1"/>
</dbReference>
<reference evidence="11" key="1">
    <citation type="submission" date="2016-10" db="EMBL/GenBank/DDBJ databases">
        <authorList>
            <person name="Varghese N."/>
            <person name="Submissions S."/>
        </authorList>
    </citation>
    <scope>NUCLEOTIDE SEQUENCE [LARGE SCALE GENOMIC DNA]</scope>
    <source>
        <strain evidence="11">DSM 45843</strain>
    </source>
</reference>
<proteinExistence type="inferred from homology"/>
<dbReference type="OrthoDB" id="9796817at2"/>
<dbReference type="AlphaFoldDB" id="A0A1H0LN53"/>
<dbReference type="InterPro" id="IPR039424">
    <property type="entry name" value="SBP_5"/>
</dbReference>
<dbReference type="Pfam" id="PF00496">
    <property type="entry name" value="SBP_bac_5"/>
    <property type="match status" value="1"/>
</dbReference>
<dbReference type="GO" id="GO:0043190">
    <property type="term" value="C:ATP-binding cassette (ABC) transporter complex"/>
    <property type="evidence" value="ECO:0007669"/>
    <property type="project" value="InterPro"/>
</dbReference>
<evidence type="ECO:0000256" key="3">
    <source>
        <dbReference type="ARBA" id="ARBA00005695"/>
    </source>
</evidence>
<gene>
    <name evidence="10" type="ORF">SAMN05660199_02365</name>
</gene>
<keyword evidence="5" id="KW-0813">Transport</keyword>
<evidence type="ECO:0000313" key="10">
    <source>
        <dbReference type="EMBL" id="SDO69652.1"/>
    </source>
</evidence>
<dbReference type="PANTHER" id="PTHR30290">
    <property type="entry name" value="PERIPLASMIC BINDING COMPONENT OF ABC TRANSPORTER"/>
    <property type="match status" value="1"/>
</dbReference>
<dbReference type="InterPro" id="IPR030678">
    <property type="entry name" value="Peptide/Ni-bd"/>
</dbReference>
<evidence type="ECO:0000256" key="7">
    <source>
        <dbReference type="ARBA" id="ARBA00022764"/>
    </source>
</evidence>
<feature type="chain" id="PRO_5011781975" description="Glutathione-binding protein GsiB" evidence="8">
    <location>
        <begin position="24"/>
        <end position="519"/>
    </location>
</feature>
<evidence type="ECO:0000256" key="5">
    <source>
        <dbReference type="ARBA" id="ARBA00022448"/>
    </source>
</evidence>
<keyword evidence="6 8" id="KW-0732">Signal</keyword>
<dbReference type="PIRSF" id="PIRSF002741">
    <property type="entry name" value="MppA"/>
    <property type="match status" value="1"/>
</dbReference>
<dbReference type="Proteomes" id="UP000199088">
    <property type="component" value="Unassembled WGS sequence"/>
</dbReference>
<comment type="similarity">
    <text evidence="3">Belongs to the bacterial solute-binding protein 5 family.</text>
</comment>
<keyword evidence="7" id="KW-0574">Periplasm</keyword>
<dbReference type="PROSITE" id="PS51257">
    <property type="entry name" value="PROKAR_LIPOPROTEIN"/>
    <property type="match status" value="1"/>
</dbReference>
<evidence type="ECO:0000256" key="2">
    <source>
        <dbReference type="ARBA" id="ARBA00004418"/>
    </source>
</evidence>
<name>A0A1H0LN53_9ACTN</name>
<dbReference type="GO" id="GO:0030288">
    <property type="term" value="C:outer membrane-bounded periplasmic space"/>
    <property type="evidence" value="ECO:0007669"/>
    <property type="project" value="TreeGrafter"/>
</dbReference>
<evidence type="ECO:0000256" key="4">
    <source>
        <dbReference type="ARBA" id="ARBA00017393"/>
    </source>
</evidence>
<dbReference type="Gene3D" id="3.90.76.10">
    <property type="entry name" value="Dipeptide-binding Protein, Domain 1"/>
    <property type="match status" value="1"/>
</dbReference>
<dbReference type="GO" id="GO:0042938">
    <property type="term" value="P:dipeptide transport"/>
    <property type="evidence" value="ECO:0007669"/>
    <property type="project" value="TreeGrafter"/>
</dbReference>
<organism evidence="10 11">
    <name type="scientific">Klenkia soli</name>
    <dbReference type="NCBI Taxonomy" id="1052260"/>
    <lineage>
        <taxon>Bacteria</taxon>
        <taxon>Bacillati</taxon>
        <taxon>Actinomycetota</taxon>
        <taxon>Actinomycetes</taxon>
        <taxon>Geodermatophilales</taxon>
        <taxon>Geodermatophilaceae</taxon>
        <taxon>Klenkia</taxon>
    </lineage>
</organism>
<evidence type="ECO:0000256" key="1">
    <source>
        <dbReference type="ARBA" id="ARBA00003489"/>
    </source>
</evidence>
<protein>
    <recommendedName>
        <fullName evidence="4">Glutathione-binding protein GsiB</fullName>
    </recommendedName>
</protein>